<gene>
    <name evidence="1" type="ORF">SOASR030_04310</name>
</gene>
<dbReference type="InterPro" id="IPR014718">
    <property type="entry name" value="GH-type_carb-bd"/>
</dbReference>
<dbReference type="InterPro" id="IPR011013">
    <property type="entry name" value="Gal_mutarotase_sf_dom"/>
</dbReference>
<sequence>MTRVIERSRGNVSIAVAPELGGALAWLRWRGHDVLRPFDPAGEKRANLCGTYPLVPWSNRIADGQFSFAGQRHRLVRNFGDSPHAVHGIGWQSTWEVVEETASDIVIGLERAASEAWPWPWRAEQRFTLTDDALTIVLCYRNLSEGPVPAGLGFHPFFANAAESQVRFPAERVWLNDEASLPKEEIAVPEKWDYKEFRTPVHGSVDNCFCGWNGEAAVRWPSRGFSATLTAPGVSNAVFFIPGPGRNVVAIEPVSHINNAINLFSSDDDERAMDIVNPGDALCLRMTIRMSDDE</sequence>
<name>A0AAV5MZI1_9GAMM</name>
<dbReference type="CDD" id="cd09021">
    <property type="entry name" value="Aldose_epim_Ec_YphB"/>
    <property type="match status" value="1"/>
</dbReference>
<dbReference type="InterPro" id="IPR008183">
    <property type="entry name" value="Aldose_1/G6P_1-epimerase"/>
</dbReference>
<reference evidence="1" key="1">
    <citation type="submission" date="2022-06" db="EMBL/GenBank/DDBJ databases">
        <title>Draft genome sequences of Leminorella grimontii str. JCM5902.</title>
        <authorList>
            <person name="Wakabayashi Y."/>
            <person name="Kojima K."/>
        </authorList>
    </citation>
    <scope>NUCLEOTIDE SEQUENCE</scope>
    <source>
        <strain evidence="1">JCM 5902</strain>
    </source>
</reference>
<dbReference type="SUPFAM" id="SSF74650">
    <property type="entry name" value="Galactose mutarotase-like"/>
    <property type="match status" value="1"/>
</dbReference>
<evidence type="ECO:0000313" key="2">
    <source>
        <dbReference type="Proteomes" id="UP001058124"/>
    </source>
</evidence>
<dbReference type="RefSeq" id="WP_027272901.1">
    <property type="nucleotide sequence ID" value="NZ_BRLH01000001.1"/>
</dbReference>
<dbReference type="GO" id="GO:0030246">
    <property type="term" value="F:carbohydrate binding"/>
    <property type="evidence" value="ECO:0007669"/>
    <property type="project" value="InterPro"/>
</dbReference>
<dbReference type="GO" id="GO:0005975">
    <property type="term" value="P:carbohydrate metabolic process"/>
    <property type="evidence" value="ECO:0007669"/>
    <property type="project" value="InterPro"/>
</dbReference>
<keyword evidence="2" id="KW-1185">Reference proteome</keyword>
<dbReference type="Proteomes" id="UP001058124">
    <property type="component" value="Unassembled WGS sequence"/>
</dbReference>
<organism evidence="1 2">
    <name type="scientific">Leminorella grimontii</name>
    <dbReference type="NCBI Taxonomy" id="82981"/>
    <lineage>
        <taxon>Bacteria</taxon>
        <taxon>Pseudomonadati</taxon>
        <taxon>Pseudomonadota</taxon>
        <taxon>Gammaproteobacteria</taxon>
        <taxon>Enterobacterales</taxon>
        <taxon>Budviciaceae</taxon>
        <taxon>Leminorella</taxon>
    </lineage>
</organism>
<proteinExistence type="predicted"/>
<dbReference type="AlphaFoldDB" id="A0AAV5MZI1"/>
<dbReference type="Pfam" id="PF01263">
    <property type="entry name" value="Aldose_epim"/>
    <property type="match status" value="1"/>
</dbReference>
<comment type="caution">
    <text evidence="1">The sequence shown here is derived from an EMBL/GenBank/DDBJ whole genome shotgun (WGS) entry which is preliminary data.</text>
</comment>
<dbReference type="Gene3D" id="2.70.98.10">
    <property type="match status" value="1"/>
</dbReference>
<dbReference type="GO" id="GO:0016853">
    <property type="term" value="F:isomerase activity"/>
    <property type="evidence" value="ECO:0007669"/>
    <property type="project" value="InterPro"/>
</dbReference>
<dbReference type="EMBL" id="BRLH01000001">
    <property type="protein sequence ID" value="GKX54319.1"/>
    <property type="molecule type" value="Genomic_DNA"/>
</dbReference>
<protein>
    <submittedName>
        <fullName evidence="1">Aldose 1-epimerase</fullName>
    </submittedName>
</protein>
<accession>A0AAV5MZI1</accession>
<evidence type="ECO:0000313" key="1">
    <source>
        <dbReference type="EMBL" id="GKX54319.1"/>
    </source>
</evidence>